<organism evidence="2 3">
    <name type="scientific">Rhodoferax sediminis</name>
    <dbReference type="NCBI Taxonomy" id="2509614"/>
    <lineage>
        <taxon>Bacteria</taxon>
        <taxon>Pseudomonadati</taxon>
        <taxon>Pseudomonadota</taxon>
        <taxon>Betaproteobacteria</taxon>
        <taxon>Burkholderiales</taxon>
        <taxon>Comamonadaceae</taxon>
        <taxon>Rhodoferax</taxon>
    </lineage>
</organism>
<reference evidence="2 3" key="1">
    <citation type="submission" date="2019-01" db="EMBL/GenBank/DDBJ databases">
        <title>Genomic insights into a novel species Rhodoferax sp.</title>
        <authorList>
            <person name="Jin L."/>
        </authorList>
    </citation>
    <scope>NUCLEOTIDE SEQUENCE [LARGE SCALE GENOMIC DNA]</scope>
    <source>
        <strain evidence="2 3">CHu59-6-5</strain>
    </source>
</reference>
<keyword evidence="3" id="KW-1185">Reference proteome</keyword>
<dbReference type="KEGG" id="rhf:EUB48_01265"/>
<feature type="signal peptide" evidence="1">
    <location>
        <begin position="1"/>
        <end position="24"/>
    </location>
</feature>
<sequence>MKQLLPLIAAMGLALSMGMGVAHAAEGAKTAQQSKMATCNADAAGKKGDERKAFMKDCLSAKPAAAAAPAAKPSCDQAAADKKLAGAAKASFLKKCMADAK</sequence>
<dbReference type="RefSeq" id="WP_142817186.1">
    <property type="nucleotide sequence ID" value="NZ_CP035503.1"/>
</dbReference>
<evidence type="ECO:0000256" key="1">
    <source>
        <dbReference type="SAM" id="SignalP"/>
    </source>
</evidence>
<evidence type="ECO:0000313" key="2">
    <source>
        <dbReference type="EMBL" id="QDL36074.1"/>
    </source>
</evidence>
<dbReference type="InterPro" id="IPR011690">
    <property type="entry name" value="P_starv_induced_PsiF"/>
</dbReference>
<dbReference type="AlphaFoldDB" id="A0A515D6P4"/>
<proteinExistence type="predicted"/>
<dbReference type="EMBL" id="CP035503">
    <property type="protein sequence ID" value="QDL36074.1"/>
    <property type="molecule type" value="Genomic_DNA"/>
</dbReference>
<feature type="chain" id="PRO_5021790420" evidence="1">
    <location>
        <begin position="25"/>
        <end position="101"/>
    </location>
</feature>
<keyword evidence="1" id="KW-0732">Signal</keyword>
<evidence type="ECO:0000313" key="3">
    <source>
        <dbReference type="Proteomes" id="UP000316798"/>
    </source>
</evidence>
<accession>A0A515D6P4</accession>
<gene>
    <name evidence="2" type="ORF">EUB48_01265</name>
</gene>
<name>A0A515D6P4_9BURK</name>
<dbReference type="Proteomes" id="UP000316798">
    <property type="component" value="Chromosome"/>
</dbReference>
<dbReference type="OrthoDB" id="8001925at2"/>
<dbReference type="Pfam" id="PF07769">
    <property type="entry name" value="PsiF_repeat"/>
    <property type="match status" value="1"/>
</dbReference>
<protein>
    <submittedName>
        <fullName evidence="2">Phosphate starvation-inducible protein PsiF</fullName>
    </submittedName>
</protein>